<evidence type="ECO:0000313" key="13">
    <source>
        <dbReference type="Proteomes" id="UP000799767"/>
    </source>
</evidence>
<dbReference type="GO" id="GO:0005634">
    <property type="term" value="C:nucleus"/>
    <property type="evidence" value="ECO:0007669"/>
    <property type="project" value="UniProtKB-SubCell"/>
</dbReference>
<dbReference type="SMART" id="SM00066">
    <property type="entry name" value="GAL4"/>
    <property type="match status" value="1"/>
</dbReference>
<proteinExistence type="inferred from homology"/>
<dbReference type="Proteomes" id="UP000799767">
    <property type="component" value="Unassembled WGS sequence"/>
</dbReference>
<dbReference type="GeneID" id="54476948"/>
<feature type="compositionally biased region" description="Gly residues" evidence="10">
    <location>
        <begin position="605"/>
        <end position="615"/>
    </location>
</feature>
<evidence type="ECO:0000256" key="1">
    <source>
        <dbReference type="ARBA" id="ARBA00004123"/>
    </source>
</evidence>
<dbReference type="RefSeq" id="XP_033591972.1">
    <property type="nucleotide sequence ID" value="XM_033735946.1"/>
</dbReference>
<evidence type="ECO:0000256" key="3">
    <source>
        <dbReference type="ARBA" id="ARBA00022432"/>
    </source>
</evidence>
<feature type="compositionally biased region" description="Low complexity" evidence="10">
    <location>
        <begin position="523"/>
        <end position="541"/>
    </location>
</feature>
<evidence type="ECO:0000256" key="2">
    <source>
        <dbReference type="ARBA" id="ARBA00010855"/>
    </source>
</evidence>
<keyword evidence="5" id="KW-0862">Zinc</keyword>
<dbReference type="GO" id="GO:0000981">
    <property type="term" value="F:DNA-binding transcription factor activity, RNA polymerase II-specific"/>
    <property type="evidence" value="ECO:0007669"/>
    <property type="project" value="InterPro"/>
</dbReference>
<dbReference type="GO" id="GO:0000977">
    <property type="term" value="F:RNA polymerase II transcription regulatory region sequence-specific DNA binding"/>
    <property type="evidence" value="ECO:0007669"/>
    <property type="project" value="TreeGrafter"/>
</dbReference>
<evidence type="ECO:0000313" key="12">
    <source>
        <dbReference type="EMBL" id="KAF2485403.1"/>
    </source>
</evidence>
<dbReference type="InterPro" id="IPR001138">
    <property type="entry name" value="Zn2Cys6_DnaBD"/>
</dbReference>
<feature type="region of interest" description="Disordered" evidence="10">
    <location>
        <begin position="102"/>
        <end position="135"/>
    </location>
</feature>
<evidence type="ECO:0000256" key="8">
    <source>
        <dbReference type="ARBA" id="ARBA00023163"/>
    </source>
</evidence>
<keyword evidence="9" id="KW-0539">Nucleus</keyword>
<reference evidence="12" key="1">
    <citation type="journal article" date="2020" name="Stud. Mycol.">
        <title>101 Dothideomycetes genomes: a test case for predicting lifestyles and emergence of pathogens.</title>
        <authorList>
            <person name="Haridas S."/>
            <person name="Albert R."/>
            <person name="Binder M."/>
            <person name="Bloem J."/>
            <person name="Labutti K."/>
            <person name="Salamov A."/>
            <person name="Andreopoulos B."/>
            <person name="Baker S."/>
            <person name="Barry K."/>
            <person name="Bills G."/>
            <person name="Bluhm B."/>
            <person name="Cannon C."/>
            <person name="Castanera R."/>
            <person name="Culley D."/>
            <person name="Daum C."/>
            <person name="Ezra D."/>
            <person name="Gonzalez J."/>
            <person name="Henrissat B."/>
            <person name="Kuo A."/>
            <person name="Liang C."/>
            <person name="Lipzen A."/>
            <person name="Lutzoni F."/>
            <person name="Magnuson J."/>
            <person name="Mondo S."/>
            <person name="Nolan M."/>
            <person name="Ohm R."/>
            <person name="Pangilinan J."/>
            <person name="Park H.-J."/>
            <person name="Ramirez L."/>
            <person name="Alfaro M."/>
            <person name="Sun H."/>
            <person name="Tritt A."/>
            <person name="Yoshinaga Y."/>
            <person name="Zwiers L.-H."/>
            <person name="Turgeon B."/>
            <person name="Goodwin S."/>
            <person name="Spatafora J."/>
            <person name="Crous P."/>
            <person name="Grigoriev I."/>
        </authorList>
    </citation>
    <scope>NUCLEOTIDE SEQUENCE</scope>
    <source>
        <strain evidence="12">CBS 113389</strain>
    </source>
</reference>
<dbReference type="CDD" id="cd00067">
    <property type="entry name" value="GAL4"/>
    <property type="match status" value="1"/>
</dbReference>
<keyword evidence="4" id="KW-0479">Metal-binding</keyword>
<dbReference type="PANTHER" id="PTHR47659">
    <property type="entry name" value="ZN(II)2CYS6 TRANSCRIPTION FACTOR (EUROFUNG)-RELATED"/>
    <property type="match status" value="1"/>
</dbReference>
<evidence type="ECO:0000256" key="7">
    <source>
        <dbReference type="ARBA" id="ARBA00023125"/>
    </source>
</evidence>
<dbReference type="GO" id="GO:0008270">
    <property type="term" value="F:zinc ion binding"/>
    <property type="evidence" value="ECO:0007669"/>
    <property type="project" value="InterPro"/>
</dbReference>
<evidence type="ECO:0000256" key="5">
    <source>
        <dbReference type="ARBA" id="ARBA00022833"/>
    </source>
</evidence>
<protein>
    <recommendedName>
        <fullName evidence="11">Zn(2)-C6 fungal-type domain-containing protein</fullName>
    </recommendedName>
</protein>
<evidence type="ECO:0000256" key="6">
    <source>
        <dbReference type="ARBA" id="ARBA00023015"/>
    </source>
</evidence>
<comment type="similarity">
    <text evidence="2">Belongs to the ERT1/acuK family.</text>
</comment>
<feature type="region of interest" description="Disordered" evidence="10">
    <location>
        <begin position="1"/>
        <end position="44"/>
    </location>
</feature>
<name>A0A6A6Q150_9PEZI</name>
<dbReference type="Pfam" id="PF24990">
    <property type="entry name" value="PAS_13"/>
    <property type="match status" value="1"/>
</dbReference>
<comment type="subcellular location">
    <subcellularLocation>
        <location evidence="1">Nucleus</location>
    </subcellularLocation>
</comment>
<keyword evidence="8" id="KW-0804">Transcription</keyword>
<gene>
    <name evidence="12" type="ORF">BDY17DRAFT_315790</name>
</gene>
<feature type="domain" description="Zn(2)-C6 fungal-type" evidence="11">
    <location>
        <begin position="48"/>
        <end position="77"/>
    </location>
</feature>
<feature type="region of interest" description="Disordered" evidence="10">
    <location>
        <begin position="603"/>
        <end position="626"/>
    </location>
</feature>
<dbReference type="PROSITE" id="PS50048">
    <property type="entry name" value="ZN2_CY6_FUNGAL_2"/>
    <property type="match status" value="1"/>
</dbReference>
<keyword evidence="3" id="KW-0312">Gluconeogenesis</keyword>
<dbReference type="OrthoDB" id="2538135at2759"/>
<dbReference type="PANTHER" id="PTHR47659:SF1">
    <property type="entry name" value="TRANSCRIPTION ACTIVATOR OF GLUCONEOGENESIS ERT1"/>
    <property type="match status" value="1"/>
</dbReference>
<dbReference type="GO" id="GO:0009267">
    <property type="term" value="P:cellular response to starvation"/>
    <property type="evidence" value="ECO:0007669"/>
    <property type="project" value="TreeGrafter"/>
</dbReference>
<feature type="region of interest" description="Disordered" evidence="10">
    <location>
        <begin position="518"/>
        <end position="550"/>
    </location>
</feature>
<evidence type="ECO:0000256" key="4">
    <source>
        <dbReference type="ARBA" id="ARBA00022723"/>
    </source>
</evidence>
<evidence type="ECO:0000256" key="9">
    <source>
        <dbReference type="ARBA" id="ARBA00023242"/>
    </source>
</evidence>
<evidence type="ECO:0000259" key="11">
    <source>
        <dbReference type="PROSITE" id="PS50048"/>
    </source>
</evidence>
<dbReference type="InterPro" id="IPR036864">
    <property type="entry name" value="Zn2-C6_fun-type_DNA-bd_sf"/>
</dbReference>
<evidence type="ECO:0000256" key="10">
    <source>
        <dbReference type="SAM" id="MobiDB-lite"/>
    </source>
</evidence>
<dbReference type="AlphaFoldDB" id="A0A6A6Q150"/>
<keyword evidence="7" id="KW-0238">DNA-binding</keyword>
<dbReference type="GO" id="GO:0006094">
    <property type="term" value="P:gluconeogenesis"/>
    <property type="evidence" value="ECO:0007669"/>
    <property type="project" value="UniProtKB-KW"/>
</dbReference>
<dbReference type="SUPFAM" id="SSF57701">
    <property type="entry name" value="Zn2/Cys6 DNA-binding domain"/>
    <property type="match status" value="1"/>
</dbReference>
<dbReference type="EMBL" id="MU001633">
    <property type="protein sequence ID" value="KAF2485403.1"/>
    <property type="molecule type" value="Genomic_DNA"/>
</dbReference>
<dbReference type="InterPro" id="IPR050335">
    <property type="entry name" value="ERT1_acuK_gluconeogen_tf"/>
</dbReference>
<accession>A0A6A6Q150</accession>
<feature type="compositionally biased region" description="Basic and acidic residues" evidence="10">
    <location>
        <begin position="1"/>
        <end position="11"/>
    </location>
</feature>
<keyword evidence="13" id="KW-1185">Reference proteome</keyword>
<sequence length="672" mass="72893">MAEDKADRASTDDQSPTQAGGAAKPHKPSTKANAKDANRPKRKKARRACYACQRAHLTCGDERPCNRCIKRGLQDQCQDGVRKKAKYLHDAPAEALMPNFSGNYRHNGSQPGPTASRTRQISSHGAPATQSTPFVGQNSTDMYSQYGSVPRQGHIARPGIDNVNSIGDYTNHQPVQTASQMFTNASQQVSPEQGMPTTVDPPSTLANPGNAMFESGFVDHHDPSLYDVNISELNYDNRYGALEFNMIGHLLSGAANTPDLEGLPSMGQAAQANMNFDGAGGFNSGFGYPFQPWQSIPNPVSRHGSSTQLWSLNNENIDAFAVGETTGSVAGASEASGGQDFSAGYSSTMVSPEVTLSVPEKAQPLDTLQPLALQSQKAKRKRGPLPNEVVQAGANKRRRNTSDVYSSVKHPYPYTQGFHNFIAFLHGRFPPSQVLRIAKALASFRPSFISCNKNLNTDDLVFMEKCFQRTLYEYEDFVNHYGTPTIICRRTSEVAAVSKEFSLVTGWRRDVLLGKEPNLNVNTGSSGSGTETGASTKGTATPRVSNIEIDPGRPQPVFLAELMDQDSVVQFYEDFAELAFGASRSSIIGARCTLLKYKTKDDPGWGPGDRNGGARNGKKANETKTQSLMKGEAGANTLGDQDGKVDAVLCWTVKRDVFDIPMMIVINFLPVI</sequence>
<organism evidence="12 13">
    <name type="scientific">Neohortaea acidophila</name>
    <dbReference type="NCBI Taxonomy" id="245834"/>
    <lineage>
        <taxon>Eukaryota</taxon>
        <taxon>Fungi</taxon>
        <taxon>Dikarya</taxon>
        <taxon>Ascomycota</taxon>
        <taxon>Pezizomycotina</taxon>
        <taxon>Dothideomycetes</taxon>
        <taxon>Dothideomycetidae</taxon>
        <taxon>Mycosphaerellales</taxon>
        <taxon>Teratosphaeriaceae</taxon>
        <taxon>Neohortaea</taxon>
    </lineage>
</organism>
<keyword evidence="6" id="KW-0805">Transcription regulation</keyword>
<dbReference type="InterPro" id="IPR056751">
    <property type="entry name" value="PAS_13"/>
</dbReference>